<evidence type="ECO:0000313" key="1">
    <source>
        <dbReference type="EMBL" id="TCV02006.1"/>
    </source>
</evidence>
<dbReference type="EMBL" id="SMBU01000005">
    <property type="protein sequence ID" value="TCV02006.1"/>
    <property type="molecule type" value="Genomic_DNA"/>
</dbReference>
<keyword evidence="2" id="KW-1185">Reference proteome</keyword>
<dbReference type="RefSeq" id="WP_165917481.1">
    <property type="nucleotide sequence ID" value="NZ_CBCSGL010000032.1"/>
</dbReference>
<name>A0A4R3V9W0_ROSSA</name>
<accession>A0A4R3V9W0</accession>
<gene>
    <name evidence="1" type="ORF">EV671_100541</name>
</gene>
<sequence length="49" mass="5489">MKRLALALALISAALLSGCIIVPVHRHDGYYHDHDGYYGRDYGYGRGPR</sequence>
<dbReference type="PROSITE" id="PS51257">
    <property type="entry name" value="PROKAR_LIPOPROTEIN"/>
    <property type="match status" value="1"/>
</dbReference>
<organism evidence="1 2">
    <name type="scientific">Roseateles saccharophilus</name>
    <name type="common">Pseudomonas saccharophila</name>
    <dbReference type="NCBI Taxonomy" id="304"/>
    <lineage>
        <taxon>Bacteria</taxon>
        <taxon>Pseudomonadati</taxon>
        <taxon>Pseudomonadota</taxon>
        <taxon>Betaproteobacteria</taxon>
        <taxon>Burkholderiales</taxon>
        <taxon>Sphaerotilaceae</taxon>
        <taxon>Roseateles</taxon>
    </lineage>
</organism>
<proteinExistence type="predicted"/>
<dbReference type="Proteomes" id="UP000295110">
    <property type="component" value="Unassembled WGS sequence"/>
</dbReference>
<protein>
    <recommendedName>
        <fullName evidence="3">Lipoprotein</fullName>
    </recommendedName>
</protein>
<comment type="caution">
    <text evidence="1">The sequence shown here is derived from an EMBL/GenBank/DDBJ whole genome shotgun (WGS) entry which is preliminary data.</text>
</comment>
<evidence type="ECO:0000313" key="2">
    <source>
        <dbReference type="Proteomes" id="UP000295110"/>
    </source>
</evidence>
<evidence type="ECO:0008006" key="3">
    <source>
        <dbReference type="Google" id="ProtNLM"/>
    </source>
</evidence>
<reference evidence="1 2" key="1">
    <citation type="submission" date="2019-03" db="EMBL/GenBank/DDBJ databases">
        <title>Genomic Encyclopedia of Type Strains, Phase IV (KMG-IV): sequencing the most valuable type-strain genomes for metagenomic binning, comparative biology and taxonomic classification.</title>
        <authorList>
            <person name="Goeker M."/>
        </authorList>
    </citation>
    <scope>NUCLEOTIDE SEQUENCE [LARGE SCALE GENOMIC DNA]</scope>
    <source>
        <strain evidence="1 2">DSM 654</strain>
    </source>
</reference>
<dbReference type="AlphaFoldDB" id="A0A4R3V9W0"/>